<dbReference type="EMBL" id="JAJEQR010000014">
    <property type="protein sequence ID" value="MCC2230623.1"/>
    <property type="molecule type" value="Genomic_DNA"/>
</dbReference>
<dbReference type="Pfam" id="PF17922">
    <property type="entry name" value="TetR_C_17"/>
    <property type="match status" value="1"/>
</dbReference>
<evidence type="ECO:0000259" key="5">
    <source>
        <dbReference type="PROSITE" id="PS50977"/>
    </source>
</evidence>
<dbReference type="PANTHER" id="PTHR47506:SF6">
    <property type="entry name" value="HTH-TYPE TRANSCRIPTIONAL REPRESSOR NEMR"/>
    <property type="match status" value="1"/>
</dbReference>
<accession>A0AAE3E9L9</accession>
<proteinExistence type="predicted"/>
<protein>
    <submittedName>
        <fullName evidence="6">TetR/AcrR family transcriptional regulator</fullName>
    </submittedName>
</protein>
<dbReference type="Pfam" id="PF00440">
    <property type="entry name" value="TetR_N"/>
    <property type="match status" value="1"/>
</dbReference>
<evidence type="ECO:0000256" key="3">
    <source>
        <dbReference type="ARBA" id="ARBA00023163"/>
    </source>
</evidence>
<gene>
    <name evidence="6" type="ORF">LKD81_06360</name>
</gene>
<dbReference type="InterPro" id="IPR041612">
    <property type="entry name" value="YfiR_C"/>
</dbReference>
<evidence type="ECO:0000256" key="1">
    <source>
        <dbReference type="ARBA" id="ARBA00023015"/>
    </source>
</evidence>
<evidence type="ECO:0000256" key="2">
    <source>
        <dbReference type="ARBA" id="ARBA00023125"/>
    </source>
</evidence>
<comment type="caution">
    <text evidence="6">The sequence shown here is derived from an EMBL/GenBank/DDBJ whole genome shotgun (WGS) entry which is preliminary data.</text>
</comment>
<dbReference type="PANTHER" id="PTHR47506">
    <property type="entry name" value="TRANSCRIPTIONAL REGULATORY PROTEIN"/>
    <property type="match status" value="1"/>
</dbReference>
<feature type="domain" description="HTH tetR-type" evidence="5">
    <location>
        <begin position="6"/>
        <end position="66"/>
    </location>
</feature>
<evidence type="ECO:0000313" key="6">
    <source>
        <dbReference type="EMBL" id="MCC2230623.1"/>
    </source>
</evidence>
<organism evidence="6 7">
    <name type="scientific">Hominifimenecus microfluidus</name>
    <dbReference type="NCBI Taxonomy" id="2885348"/>
    <lineage>
        <taxon>Bacteria</taxon>
        <taxon>Bacillati</taxon>
        <taxon>Bacillota</taxon>
        <taxon>Clostridia</taxon>
        <taxon>Lachnospirales</taxon>
        <taxon>Lachnospiraceae</taxon>
        <taxon>Hominifimenecus</taxon>
    </lineage>
</organism>
<dbReference type="PROSITE" id="PS50977">
    <property type="entry name" value="HTH_TETR_2"/>
    <property type="match status" value="1"/>
</dbReference>
<sequence length="192" mass="22128">MSAKGDKTKELICSEAYKLFAEKGFKEVTMKDICEKTGLSRGGLYRHYSSTEAIFSHIINSLMQTQENEVLNKIESLVPAKQILLELLNRYQIEMLDSSNCLTLAIYEFFSTLQRKGNESLLYEQYLLSKKTWESLIAYGIKTKEFNEVNAEAIIDIIIFSYQGVRLYSNLMLISPQIPENILYIIKNILLK</sequence>
<dbReference type="RefSeq" id="WP_118762958.1">
    <property type="nucleotide sequence ID" value="NZ_JAJEQR010000014.1"/>
</dbReference>
<dbReference type="InterPro" id="IPR009057">
    <property type="entry name" value="Homeodomain-like_sf"/>
</dbReference>
<dbReference type="SUPFAM" id="SSF46689">
    <property type="entry name" value="Homeodomain-like"/>
    <property type="match status" value="1"/>
</dbReference>
<dbReference type="GO" id="GO:0003677">
    <property type="term" value="F:DNA binding"/>
    <property type="evidence" value="ECO:0007669"/>
    <property type="project" value="UniProtKB-UniRule"/>
</dbReference>
<dbReference type="PRINTS" id="PR00455">
    <property type="entry name" value="HTHTETR"/>
</dbReference>
<name>A0AAE3E9L9_9FIRM</name>
<dbReference type="InterPro" id="IPR001647">
    <property type="entry name" value="HTH_TetR"/>
</dbReference>
<keyword evidence="2 4" id="KW-0238">DNA-binding</keyword>
<keyword evidence="7" id="KW-1185">Reference proteome</keyword>
<dbReference type="Proteomes" id="UP001198182">
    <property type="component" value="Unassembled WGS sequence"/>
</dbReference>
<evidence type="ECO:0000313" key="7">
    <source>
        <dbReference type="Proteomes" id="UP001198182"/>
    </source>
</evidence>
<evidence type="ECO:0000256" key="4">
    <source>
        <dbReference type="PROSITE-ProRule" id="PRU00335"/>
    </source>
</evidence>
<feature type="DNA-binding region" description="H-T-H motif" evidence="4">
    <location>
        <begin position="29"/>
        <end position="48"/>
    </location>
</feature>
<keyword evidence="3" id="KW-0804">Transcription</keyword>
<reference evidence="6" key="1">
    <citation type="submission" date="2021-10" db="EMBL/GenBank/DDBJ databases">
        <title>Anaerobic single-cell dispensing facilitates the cultivation of human gut bacteria.</title>
        <authorList>
            <person name="Afrizal A."/>
        </authorList>
    </citation>
    <scope>NUCLEOTIDE SEQUENCE</scope>
    <source>
        <strain evidence="6">CLA-AA-H215</strain>
    </source>
</reference>
<dbReference type="Gene3D" id="1.10.357.10">
    <property type="entry name" value="Tetracycline Repressor, domain 2"/>
    <property type="match status" value="1"/>
</dbReference>
<dbReference type="Gene3D" id="1.10.10.60">
    <property type="entry name" value="Homeodomain-like"/>
    <property type="match status" value="1"/>
</dbReference>
<keyword evidence="1" id="KW-0805">Transcription regulation</keyword>
<dbReference type="AlphaFoldDB" id="A0AAE3E9L9"/>